<dbReference type="UniPathway" id="UPA00629">
    <property type="reaction ID" value="UER00682"/>
</dbReference>
<keyword evidence="5 7" id="KW-0413">Isomerase</keyword>
<sequence>MEKFSKNQVFDIFKKKKPFIVSCQALEHEYLYGEHIMLKMAEAAIDNGADMIRTSQLHNINDMVANLNVPLIAIIKKVYQNNDVFITPTIKEVEELINTNAHIIATDATLRKRPKESLEQIVAYFQANKKDHQLLMADCSTLDDIKNAIKLGFDFIGTTLRGYTYETLGISNTEHNYEFLKEAKKLCASSQKCLLIAEGGFNTPLDAQQAYLHGADALVVGSAITRPDFITKQFYNAIKDVVKKE</sequence>
<dbReference type="GO" id="GO:0005975">
    <property type="term" value="P:carbohydrate metabolic process"/>
    <property type="evidence" value="ECO:0007669"/>
    <property type="project" value="UniProtKB-UniRule"/>
</dbReference>
<evidence type="ECO:0000313" key="8">
    <source>
        <dbReference type="EMBL" id="EFF41716.1"/>
    </source>
</evidence>
<keyword evidence="9" id="KW-1185">Reference proteome</keyword>
<dbReference type="GO" id="GO:0006053">
    <property type="term" value="P:N-acetylmannosamine catabolic process"/>
    <property type="evidence" value="ECO:0007669"/>
    <property type="project" value="TreeGrafter"/>
</dbReference>
<evidence type="ECO:0000256" key="3">
    <source>
        <dbReference type="ARBA" id="ARBA00005081"/>
    </source>
</evidence>
<gene>
    <name evidence="7" type="primary">nanE</name>
    <name evidence="8" type="ORF">MALL_0637</name>
</gene>
<evidence type="ECO:0000256" key="4">
    <source>
        <dbReference type="ARBA" id="ARBA00007439"/>
    </source>
</evidence>
<organism evidence="8 9">
    <name type="scientific">Mycoplasmopsis alligatoris A21JP2</name>
    <dbReference type="NCBI Taxonomy" id="747682"/>
    <lineage>
        <taxon>Bacteria</taxon>
        <taxon>Bacillati</taxon>
        <taxon>Mycoplasmatota</taxon>
        <taxon>Mycoplasmoidales</taxon>
        <taxon>Metamycoplasmataceae</taxon>
        <taxon>Mycoplasmopsis</taxon>
    </lineage>
</organism>
<comment type="catalytic activity">
    <reaction evidence="1 7">
        <text>an N-acyl-D-glucosamine 6-phosphate = an N-acyl-D-mannosamine 6-phosphate</text>
        <dbReference type="Rhea" id="RHEA:23932"/>
        <dbReference type="ChEBI" id="CHEBI:57599"/>
        <dbReference type="ChEBI" id="CHEBI:57666"/>
        <dbReference type="EC" id="5.1.3.9"/>
    </reaction>
</comment>
<protein>
    <recommendedName>
        <fullName evidence="7">Putative N-acetylmannosamine-6-phosphate 2-epimerase</fullName>
        <ecNumber evidence="7">5.1.3.9</ecNumber>
    </recommendedName>
    <alternativeName>
        <fullName evidence="7">ManNAc-6-P epimerase</fullName>
    </alternativeName>
</protein>
<comment type="caution">
    <text evidence="8">The sequence shown here is derived from an EMBL/GenBank/DDBJ whole genome shotgun (WGS) entry which is preliminary data.</text>
</comment>
<evidence type="ECO:0000256" key="7">
    <source>
        <dbReference type="HAMAP-Rule" id="MF_01235"/>
    </source>
</evidence>
<dbReference type="PANTHER" id="PTHR36204">
    <property type="entry name" value="N-ACETYLMANNOSAMINE-6-PHOSPHATE 2-EPIMERASE-RELATED"/>
    <property type="match status" value="1"/>
</dbReference>
<accession>D4XVE5</accession>
<dbReference type="InterPro" id="IPR013785">
    <property type="entry name" value="Aldolase_TIM"/>
</dbReference>
<dbReference type="HAMAP" id="MF_01235">
    <property type="entry name" value="ManNAc6P_epimer"/>
    <property type="match status" value="1"/>
</dbReference>
<dbReference type="NCBIfam" id="NF002231">
    <property type="entry name" value="PRK01130.1"/>
    <property type="match status" value="1"/>
</dbReference>
<dbReference type="EMBL" id="ADNC01000007">
    <property type="protein sequence ID" value="EFF41716.1"/>
    <property type="molecule type" value="Genomic_DNA"/>
</dbReference>
<dbReference type="eggNOG" id="COG3010">
    <property type="taxonomic scope" value="Bacteria"/>
</dbReference>
<comment type="similarity">
    <text evidence="4 7">Belongs to the NanE family.</text>
</comment>
<reference evidence="8 9" key="1">
    <citation type="submission" date="2010-03" db="EMBL/GenBank/DDBJ databases">
        <authorList>
            <person name="Glass J.I."/>
            <person name="Benders G.A."/>
            <person name="Durkin A.S."/>
            <person name="Farmerie W.G."/>
            <person name="Hlavinka K."/>
            <person name="Hostetler J."/>
            <person name="Jackson J."/>
            <person name="May M.A."/>
            <person name="Miller R.H."/>
            <person name="Paralanov V."/>
            <person name="Radune D."/>
            <person name="Szczypinski B."/>
            <person name="Brown D.R."/>
        </authorList>
    </citation>
    <scope>NUCLEOTIDE SEQUENCE [LARGE SCALE GENOMIC DNA]</scope>
    <source>
        <strain evidence="8 9">A21JP2</strain>
    </source>
</reference>
<comment type="function">
    <text evidence="2 7">Converts N-acetylmannosamine-6-phosphate (ManNAc-6-P) to N-acetylglucosamine-6-phosphate (GlcNAc-6-P).</text>
</comment>
<dbReference type="SUPFAM" id="SSF51366">
    <property type="entry name" value="Ribulose-phoshate binding barrel"/>
    <property type="match status" value="1"/>
</dbReference>
<dbReference type="AlphaFoldDB" id="D4XVE5"/>
<evidence type="ECO:0000256" key="1">
    <source>
        <dbReference type="ARBA" id="ARBA00000056"/>
    </source>
</evidence>
<dbReference type="Gene3D" id="3.20.20.70">
    <property type="entry name" value="Aldolase class I"/>
    <property type="match status" value="1"/>
</dbReference>
<dbReference type="Proteomes" id="UP000004757">
    <property type="component" value="Unassembled WGS sequence"/>
</dbReference>
<dbReference type="Pfam" id="PF04131">
    <property type="entry name" value="NanE"/>
    <property type="match status" value="1"/>
</dbReference>
<dbReference type="STRING" id="747682.MALL_0637"/>
<evidence type="ECO:0000256" key="5">
    <source>
        <dbReference type="ARBA" id="ARBA00023235"/>
    </source>
</evidence>
<evidence type="ECO:0000313" key="9">
    <source>
        <dbReference type="Proteomes" id="UP000004757"/>
    </source>
</evidence>
<name>D4XVE5_9BACT</name>
<comment type="pathway">
    <text evidence="3 7">Amino-sugar metabolism; N-acetylneuraminate degradation; D-fructose 6-phosphate from N-acetylneuraminate: step 3/5.</text>
</comment>
<evidence type="ECO:0000256" key="2">
    <source>
        <dbReference type="ARBA" id="ARBA00002147"/>
    </source>
</evidence>
<dbReference type="RefSeq" id="WP_005683432.1">
    <property type="nucleotide sequence ID" value="NZ_ADNC01000007.1"/>
</dbReference>
<dbReference type="EC" id="5.1.3.9" evidence="7"/>
<dbReference type="InterPro" id="IPR011060">
    <property type="entry name" value="RibuloseP-bd_barrel"/>
</dbReference>
<proteinExistence type="inferred from homology"/>
<dbReference type="GO" id="GO:0005829">
    <property type="term" value="C:cytosol"/>
    <property type="evidence" value="ECO:0007669"/>
    <property type="project" value="TreeGrafter"/>
</dbReference>
<dbReference type="GO" id="GO:0019262">
    <property type="term" value="P:N-acetylneuraminate catabolic process"/>
    <property type="evidence" value="ECO:0007669"/>
    <property type="project" value="UniProtKB-UniRule"/>
</dbReference>
<dbReference type="InterPro" id="IPR007260">
    <property type="entry name" value="NanE"/>
</dbReference>
<evidence type="ECO:0000256" key="6">
    <source>
        <dbReference type="ARBA" id="ARBA00023277"/>
    </source>
</evidence>
<keyword evidence="6 7" id="KW-0119">Carbohydrate metabolism</keyword>
<dbReference type="PANTHER" id="PTHR36204:SF1">
    <property type="entry name" value="N-ACETYLMANNOSAMINE-6-PHOSPHATE 2-EPIMERASE-RELATED"/>
    <property type="match status" value="1"/>
</dbReference>
<dbReference type="GO" id="GO:0047465">
    <property type="term" value="F:N-acylglucosamine-6-phosphate 2-epimerase activity"/>
    <property type="evidence" value="ECO:0007669"/>
    <property type="project" value="UniProtKB-EC"/>
</dbReference>
<dbReference type="CDD" id="cd04729">
    <property type="entry name" value="NanE"/>
    <property type="match status" value="1"/>
</dbReference>